<dbReference type="InterPro" id="IPR000602">
    <property type="entry name" value="Glyco_hydro_38_N"/>
</dbReference>
<dbReference type="PANTHER" id="PTHR46017:SF1">
    <property type="entry name" value="ALPHA-MANNOSIDASE 2C1"/>
    <property type="match status" value="1"/>
</dbReference>
<organism evidence="8 9">
    <name type="scientific">Kockovaella imperatae</name>
    <dbReference type="NCBI Taxonomy" id="4999"/>
    <lineage>
        <taxon>Eukaryota</taxon>
        <taxon>Fungi</taxon>
        <taxon>Dikarya</taxon>
        <taxon>Basidiomycota</taxon>
        <taxon>Agaricomycotina</taxon>
        <taxon>Tremellomycetes</taxon>
        <taxon>Tremellales</taxon>
        <taxon>Cuniculitremaceae</taxon>
        <taxon>Kockovaella</taxon>
    </lineage>
</organism>
<keyword evidence="4" id="KW-0479">Metal-binding</keyword>
<dbReference type="SUPFAM" id="SSF88713">
    <property type="entry name" value="Glycoside hydrolase/deacetylase"/>
    <property type="match status" value="1"/>
</dbReference>
<dbReference type="OrthoDB" id="10261055at2759"/>
<dbReference type="Pfam" id="PF22907">
    <property type="entry name" value="Ams1-like_1st"/>
    <property type="match status" value="1"/>
</dbReference>
<dbReference type="SUPFAM" id="SSF74650">
    <property type="entry name" value="Galactose mutarotase-like"/>
    <property type="match status" value="1"/>
</dbReference>
<feature type="domain" description="Glycoside hydrolase family 38 central" evidence="7">
    <location>
        <begin position="533"/>
        <end position="611"/>
    </location>
</feature>
<dbReference type="GO" id="GO:0046872">
    <property type="term" value="F:metal ion binding"/>
    <property type="evidence" value="ECO:0007669"/>
    <property type="project" value="UniProtKB-KW"/>
</dbReference>
<dbReference type="Pfam" id="PF07748">
    <property type="entry name" value="Glyco_hydro_38C"/>
    <property type="match status" value="1"/>
</dbReference>
<dbReference type="GO" id="GO:0030246">
    <property type="term" value="F:carbohydrate binding"/>
    <property type="evidence" value="ECO:0007669"/>
    <property type="project" value="InterPro"/>
</dbReference>
<comment type="catalytic activity">
    <reaction evidence="1">
        <text>Hydrolysis of terminal, non-reducing alpha-D-mannose residues in alpha-D-mannosides.</text>
        <dbReference type="EC" id="3.2.1.24"/>
    </reaction>
</comment>
<dbReference type="Gene3D" id="1.20.1270.50">
    <property type="entry name" value="Glycoside hydrolase family 38, central domain"/>
    <property type="match status" value="1"/>
</dbReference>
<dbReference type="GO" id="GO:0006013">
    <property type="term" value="P:mannose metabolic process"/>
    <property type="evidence" value="ECO:0007669"/>
    <property type="project" value="InterPro"/>
</dbReference>
<dbReference type="SUPFAM" id="SSF88688">
    <property type="entry name" value="Families 57/38 glycoside transferase middle domain"/>
    <property type="match status" value="1"/>
</dbReference>
<dbReference type="InterPro" id="IPR011682">
    <property type="entry name" value="Glyco_hydro_38_C"/>
</dbReference>
<dbReference type="InParanoid" id="A0A1Y1UQJ4"/>
<evidence type="ECO:0000256" key="4">
    <source>
        <dbReference type="ARBA" id="ARBA00022723"/>
    </source>
</evidence>
<dbReference type="SMART" id="SM00872">
    <property type="entry name" value="Alpha-mann_mid"/>
    <property type="match status" value="1"/>
</dbReference>
<dbReference type="PANTHER" id="PTHR46017">
    <property type="entry name" value="ALPHA-MANNOSIDASE 2C1"/>
    <property type="match status" value="1"/>
</dbReference>
<dbReference type="InterPro" id="IPR011330">
    <property type="entry name" value="Glyco_hydro/deAcase_b/a-brl"/>
</dbReference>
<dbReference type="GO" id="GO:0009313">
    <property type="term" value="P:oligosaccharide catabolic process"/>
    <property type="evidence" value="ECO:0007669"/>
    <property type="project" value="TreeGrafter"/>
</dbReference>
<dbReference type="InterPro" id="IPR054723">
    <property type="entry name" value="Ams1-like_N"/>
</dbReference>
<evidence type="ECO:0000256" key="1">
    <source>
        <dbReference type="ARBA" id="ARBA00000365"/>
    </source>
</evidence>
<evidence type="ECO:0000256" key="6">
    <source>
        <dbReference type="ARBA" id="ARBA00023295"/>
    </source>
</evidence>
<evidence type="ECO:0000256" key="5">
    <source>
        <dbReference type="ARBA" id="ARBA00022801"/>
    </source>
</evidence>
<dbReference type="InterPro" id="IPR015341">
    <property type="entry name" value="Glyco_hydro_38_cen"/>
</dbReference>
<dbReference type="STRING" id="4999.A0A1Y1UQJ4"/>
<evidence type="ECO:0000256" key="2">
    <source>
        <dbReference type="ARBA" id="ARBA00009792"/>
    </source>
</evidence>
<dbReference type="AlphaFoldDB" id="A0A1Y1UQJ4"/>
<dbReference type="FunFam" id="3.20.110.10:FF:000002">
    <property type="entry name" value="alpha-mannosidase 2C1 isoform X1"/>
    <property type="match status" value="1"/>
</dbReference>
<name>A0A1Y1UQJ4_9TREE</name>
<proteinExistence type="inferred from homology"/>
<dbReference type="RefSeq" id="XP_021874027.1">
    <property type="nucleotide sequence ID" value="XM_022017399.1"/>
</dbReference>
<dbReference type="GeneID" id="33559208"/>
<dbReference type="FunCoup" id="A0A1Y1UQJ4">
    <property type="interactions" value="51"/>
</dbReference>
<keyword evidence="9" id="KW-1185">Reference proteome</keyword>
<protein>
    <recommendedName>
        <fullName evidence="3">alpha-mannosidase</fullName>
        <ecNumber evidence="3">3.2.1.24</ecNumber>
    </recommendedName>
</protein>
<dbReference type="EC" id="3.2.1.24" evidence="3"/>
<gene>
    <name evidence="8" type="ORF">BD324DRAFT_641148</name>
</gene>
<reference evidence="8 9" key="1">
    <citation type="submission" date="2017-03" db="EMBL/GenBank/DDBJ databases">
        <title>Widespread Adenine N6-methylation of Active Genes in Fungi.</title>
        <authorList>
            <consortium name="DOE Joint Genome Institute"/>
            <person name="Mondo S.J."/>
            <person name="Dannebaum R.O."/>
            <person name="Kuo R.C."/>
            <person name="Louie K.B."/>
            <person name="Bewick A.J."/>
            <person name="Labutti K."/>
            <person name="Haridas S."/>
            <person name="Kuo A."/>
            <person name="Salamov A."/>
            <person name="Ahrendt S.R."/>
            <person name="Lau R."/>
            <person name="Bowen B.P."/>
            <person name="Lipzen A."/>
            <person name="Sullivan W."/>
            <person name="Andreopoulos W.B."/>
            <person name="Clum A."/>
            <person name="Lindquist E."/>
            <person name="Daum C."/>
            <person name="Northen T.R."/>
            <person name="Ramamoorthy G."/>
            <person name="Schmitz R.J."/>
            <person name="Gryganskyi A."/>
            <person name="Culley D."/>
            <person name="Magnuson J."/>
            <person name="James T.Y."/>
            <person name="O'Malley M.A."/>
            <person name="Stajich J.E."/>
            <person name="Spatafora J.W."/>
            <person name="Visel A."/>
            <person name="Grigoriev I.V."/>
        </authorList>
    </citation>
    <scope>NUCLEOTIDE SEQUENCE [LARGE SCALE GENOMIC DNA]</scope>
    <source>
        <strain evidence="8 9">NRRL Y-17943</strain>
    </source>
</reference>
<dbReference type="InterPro" id="IPR027291">
    <property type="entry name" value="Glyco_hydro_38_N_sf"/>
</dbReference>
<comment type="caution">
    <text evidence="8">The sequence shown here is derived from an EMBL/GenBank/DDBJ whole genome shotgun (WGS) entry which is preliminary data.</text>
</comment>
<dbReference type="Gene3D" id="3.20.110.10">
    <property type="entry name" value="Glycoside hydrolase 38, N terminal domain"/>
    <property type="match status" value="1"/>
</dbReference>
<dbReference type="GO" id="GO:0004559">
    <property type="term" value="F:alpha-mannosidase activity"/>
    <property type="evidence" value="ECO:0007669"/>
    <property type="project" value="UniProtKB-EC"/>
</dbReference>
<dbReference type="Pfam" id="PF17677">
    <property type="entry name" value="Glyco_hydro38C2"/>
    <property type="match status" value="1"/>
</dbReference>
<evidence type="ECO:0000313" key="8">
    <source>
        <dbReference type="EMBL" id="ORX40242.1"/>
    </source>
</evidence>
<evidence type="ECO:0000256" key="3">
    <source>
        <dbReference type="ARBA" id="ARBA00012752"/>
    </source>
</evidence>
<keyword evidence="5" id="KW-0378">Hydrolase</keyword>
<dbReference type="GO" id="GO:0000329">
    <property type="term" value="C:fungal-type vacuole membrane"/>
    <property type="evidence" value="ECO:0007669"/>
    <property type="project" value="TreeGrafter"/>
</dbReference>
<dbReference type="InterPro" id="IPR037094">
    <property type="entry name" value="Glyco_hydro_38_cen_sf"/>
</dbReference>
<dbReference type="Pfam" id="PF09261">
    <property type="entry name" value="Alpha-mann_mid"/>
    <property type="match status" value="1"/>
</dbReference>
<dbReference type="FunFam" id="1.20.1270.50:FF:000004">
    <property type="entry name" value="alpha-mannosidase 2C1 isoform X1"/>
    <property type="match status" value="1"/>
</dbReference>
<accession>A0A1Y1UQJ4</accession>
<evidence type="ECO:0000313" key="9">
    <source>
        <dbReference type="Proteomes" id="UP000193218"/>
    </source>
</evidence>
<sequence length="1056" mass="117917">MGYPRTSYASSKWGVRDRTADHQHRLSQFIGGTYAETNLSSVLIKARCDDVRLEMWSAPGHTKPTFDEAKSKLDGDTNHWIKITMTIPESWAQQPVELHFDPSCEAMIFDHSGDSLQGITGGFDYNRRVEWIVPAAEVAQGKCVRYIEVTANGMFGLQPSDQADPNVYYTLKTADIVLPNIEAQALAHDFEILQQLATTLPEKSPVGNKARAVANDIMNMWRGRPEDVARGREMAQQVFGKDWEGQVSEKQQDGDAWAIGYCHIDTAWLWPWSSTKQKIARSWSSQLDLMDRYPEFRFMATAAQHFSWLEELYPKLFKRVQEKVKSGQFGKINGGCWVETDGNLPSGESLCRQFLYGQRYFRSRFGKTTDTLILPDSFGFGPTIPQIARLGGCQYYFSNRVGLMAVDPFPYTSFNWVGLDGSQLLSHVTPITRYDSLATIEEITRAHSGHKNQESSPDSVIAFGHGDGGGGPRPLLLERLRRARAAGQLSNGQSAEMPLVRQCATLSDFFKHVQKTTRDGTELPDWNGELYLENMRGTFTTQSNTKRNFRKSENLLREAELFSTLASIHTGYSYPKERLDKTYQALCLCMFHDTLPGSSIRLAVEDYDREFAKIQMAATEMKDSAIRALQSRTTGSTKAVINTLPGLSRSEVVEISGGDYKVITAGVGDLHGREVAVQADQAVSVDCIEGEAVLQNASLRVKIAHGRITSIWDIAQKREILSPGCTAGFRLHEDHPVEGDAWQIDQFDLDDYDDLAFSSCTVTCSGPARATVECQLKIGKSDAVVRISLDACPASTAVSARSLLRFDCQVDWHERHQLLKFTLPLSFHADYATYDAAFGVHRRPTTRNNSWETAKFEGTGHKFADYSEFGYGVAILNDCKYGYAAQGNLLSLSLLRGTNSPDGEADQGGHRFSFAVYPHEGTYAESDVQVVAHAFNNPLQVVKSPLVSDFSTLPFRLEGARNVLMESIKRGEDDFDAHSFVEHKGSKTVILRLHEHMGGRAITKLVLSKIQVSKAELVNVLEDSLEDLDVKTDEESEEIDLEFRSFEIKTVKLTLV</sequence>
<evidence type="ECO:0000259" key="7">
    <source>
        <dbReference type="SMART" id="SM00872"/>
    </source>
</evidence>
<dbReference type="EMBL" id="NBSH01000002">
    <property type="protein sequence ID" value="ORX40242.1"/>
    <property type="molecule type" value="Genomic_DNA"/>
</dbReference>
<dbReference type="InterPro" id="IPR011013">
    <property type="entry name" value="Gal_mutarotase_sf_dom"/>
</dbReference>
<dbReference type="Gene3D" id="2.70.98.30">
    <property type="entry name" value="Golgi alpha-mannosidase II, domain 4"/>
    <property type="match status" value="1"/>
</dbReference>
<dbReference type="InterPro" id="IPR041147">
    <property type="entry name" value="GH38_C"/>
</dbReference>
<dbReference type="Pfam" id="PF01074">
    <property type="entry name" value="Glyco_hydro_38N"/>
    <property type="match status" value="1"/>
</dbReference>
<comment type="similarity">
    <text evidence="2">Belongs to the glycosyl hydrolase 38 family.</text>
</comment>
<keyword evidence="6" id="KW-0326">Glycosidase</keyword>
<dbReference type="Proteomes" id="UP000193218">
    <property type="component" value="Unassembled WGS sequence"/>
</dbReference>
<dbReference type="InterPro" id="IPR028995">
    <property type="entry name" value="Glyco_hydro_57/38_cen_sf"/>
</dbReference>